<dbReference type="Pfam" id="PF00098">
    <property type="entry name" value="zf-CCHC"/>
    <property type="match status" value="1"/>
</dbReference>
<dbReference type="Proteomes" id="UP000657918">
    <property type="component" value="Unassembled WGS sequence"/>
</dbReference>
<feature type="compositionally biased region" description="Basic and acidic residues" evidence="2">
    <location>
        <begin position="428"/>
        <end position="440"/>
    </location>
</feature>
<feature type="region of interest" description="Disordered" evidence="2">
    <location>
        <begin position="418"/>
        <end position="440"/>
    </location>
</feature>
<feature type="domain" description="CCHC-type" evidence="3">
    <location>
        <begin position="158"/>
        <end position="174"/>
    </location>
</feature>
<feature type="compositionally biased region" description="Polar residues" evidence="2">
    <location>
        <begin position="116"/>
        <end position="138"/>
    </location>
</feature>
<dbReference type="OrthoDB" id="1712633at2759"/>
<proteinExistence type="predicted"/>
<dbReference type="EMBL" id="JADGMS010000003">
    <property type="protein sequence ID" value="KAF9686293.1"/>
    <property type="molecule type" value="Genomic_DNA"/>
</dbReference>
<dbReference type="GO" id="GO:0003676">
    <property type="term" value="F:nucleic acid binding"/>
    <property type="evidence" value="ECO:0007669"/>
    <property type="project" value="InterPro"/>
</dbReference>
<keyword evidence="1" id="KW-0862">Zinc</keyword>
<keyword evidence="1" id="KW-0863">Zinc-finger</keyword>
<sequence length="440" mass="49553">MANPREEPEALNGRVQENNVITQAEFRTFQHETQQALQAIQATLARLNTGVNQQREEERIRENHGGRIDRVHGHHPIPRGQLAPEEELSDDEEYAERLPPFDSNQSSAHKGKFPLNPQNNSMTYPTKGPSSSRTQATPTVGVPPEAPRNPYSRPTTDKCYRCGQQGHRSNICPRRGVVNLIEQGEESNVEAEGAEAEIDYTYGEQEITGGDEGELLSQALKVILGPLKEDFTVTGPRVQEKPILLVDGKTFIAHIDKDSENPSPAPYDIMPFWFRRVDQLPESSRGNCFRKDGDLSFFNSDSLNFQAKDEDDHPCRCFSSFTIFLMFLHNRSEAQAEKKKFKSSNPSIKPLFNEIRAHELRIIAIVSRCYEMKPKVARRKHSKVNWSSYHQRTVVVAPLEKAAEASTESGLCLSSTSNSFSKHVTSPYEKERISDEAGSC</sequence>
<feature type="compositionally biased region" description="Basic and acidic residues" evidence="2">
    <location>
        <begin position="54"/>
        <end position="71"/>
    </location>
</feature>
<keyword evidence="5" id="KW-1185">Reference proteome</keyword>
<dbReference type="AlphaFoldDB" id="A0A835N4W1"/>
<organism evidence="4 5">
    <name type="scientific">Salix dunnii</name>
    <dbReference type="NCBI Taxonomy" id="1413687"/>
    <lineage>
        <taxon>Eukaryota</taxon>
        <taxon>Viridiplantae</taxon>
        <taxon>Streptophyta</taxon>
        <taxon>Embryophyta</taxon>
        <taxon>Tracheophyta</taxon>
        <taxon>Spermatophyta</taxon>
        <taxon>Magnoliopsida</taxon>
        <taxon>eudicotyledons</taxon>
        <taxon>Gunneridae</taxon>
        <taxon>Pentapetalae</taxon>
        <taxon>rosids</taxon>
        <taxon>fabids</taxon>
        <taxon>Malpighiales</taxon>
        <taxon>Salicaceae</taxon>
        <taxon>Saliceae</taxon>
        <taxon>Salix</taxon>
    </lineage>
</organism>
<dbReference type="SMART" id="SM00343">
    <property type="entry name" value="ZnF_C2HC"/>
    <property type="match status" value="1"/>
</dbReference>
<feature type="region of interest" description="Disordered" evidence="2">
    <location>
        <begin position="49"/>
        <end position="156"/>
    </location>
</feature>
<dbReference type="Gene3D" id="4.10.60.10">
    <property type="entry name" value="Zinc finger, CCHC-type"/>
    <property type="match status" value="1"/>
</dbReference>
<evidence type="ECO:0000313" key="5">
    <source>
        <dbReference type="Proteomes" id="UP000657918"/>
    </source>
</evidence>
<accession>A0A835N4W1</accession>
<dbReference type="PROSITE" id="PS50158">
    <property type="entry name" value="ZF_CCHC"/>
    <property type="match status" value="1"/>
</dbReference>
<reference evidence="4 5" key="1">
    <citation type="submission" date="2020-10" db="EMBL/GenBank/DDBJ databases">
        <title>Plant Genome Project.</title>
        <authorList>
            <person name="Zhang R.-G."/>
        </authorList>
    </citation>
    <scope>NUCLEOTIDE SEQUENCE [LARGE SCALE GENOMIC DNA]</scope>
    <source>
        <strain evidence="4">FAFU-HL-1</strain>
        <tissue evidence="4">Leaf</tissue>
    </source>
</reference>
<dbReference type="InterPro" id="IPR036875">
    <property type="entry name" value="Znf_CCHC_sf"/>
</dbReference>
<dbReference type="InterPro" id="IPR001878">
    <property type="entry name" value="Znf_CCHC"/>
</dbReference>
<dbReference type="SUPFAM" id="SSF57756">
    <property type="entry name" value="Retrovirus zinc finger-like domains"/>
    <property type="match status" value="1"/>
</dbReference>
<feature type="compositionally biased region" description="Acidic residues" evidence="2">
    <location>
        <begin position="84"/>
        <end position="94"/>
    </location>
</feature>
<dbReference type="GO" id="GO:0008270">
    <property type="term" value="F:zinc ion binding"/>
    <property type="evidence" value="ECO:0007669"/>
    <property type="project" value="UniProtKB-KW"/>
</dbReference>
<name>A0A835N4W1_9ROSI</name>
<protein>
    <recommendedName>
        <fullName evidence="3">CCHC-type domain-containing protein</fullName>
    </recommendedName>
</protein>
<keyword evidence="1" id="KW-0479">Metal-binding</keyword>
<comment type="caution">
    <text evidence="4">The sequence shown here is derived from an EMBL/GenBank/DDBJ whole genome shotgun (WGS) entry which is preliminary data.</text>
</comment>
<evidence type="ECO:0000256" key="2">
    <source>
        <dbReference type="SAM" id="MobiDB-lite"/>
    </source>
</evidence>
<evidence type="ECO:0000256" key="1">
    <source>
        <dbReference type="PROSITE-ProRule" id="PRU00047"/>
    </source>
</evidence>
<evidence type="ECO:0000313" key="4">
    <source>
        <dbReference type="EMBL" id="KAF9686293.1"/>
    </source>
</evidence>
<evidence type="ECO:0000259" key="3">
    <source>
        <dbReference type="PROSITE" id="PS50158"/>
    </source>
</evidence>
<gene>
    <name evidence="4" type="ORF">SADUNF_Sadunf03G0143800</name>
</gene>